<dbReference type="GO" id="GO:0004252">
    <property type="term" value="F:serine-type endopeptidase activity"/>
    <property type="evidence" value="ECO:0007669"/>
    <property type="project" value="InterPro"/>
</dbReference>
<dbReference type="OrthoDB" id="6755574at2759"/>
<evidence type="ECO:0000256" key="4">
    <source>
        <dbReference type="ARBA" id="ARBA00024195"/>
    </source>
</evidence>
<dbReference type="PROSITE" id="PS50240">
    <property type="entry name" value="TRYPSIN_DOM"/>
    <property type="match status" value="1"/>
</dbReference>
<keyword evidence="1" id="KW-0732">Signal</keyword>
<sequence>ISNEGCGKVSASKLRIVGGKPTTKGSHPWFAGLLKISEDQRIPFCGGALINDRYVLTAAHCIYNKNVENIAVTLNYYDFLDFDEKEMVHPVDKIIVHKDYDNHPKQPNADIGLLRLKTPVRISNSKLPICLPDASETKFDSDLTVVGWGRLSRFGDHPDELHEITIQQDDDNCILVHGEDFVKDHICARDKNAHSSQRQTNSCVCGKLFESRARIVGGEATANGSHPWFAALLKVLDDDYSEAFCGGALINDRYVLTAGHCIYNKSLNNITVALNFYNTLDFDAKEMVHPIDKIIVHNDYDDHPKQPKADIGLLRLKTPVEISNAKLPICLPKVNQTKFSRFTAVGWGRLSRLGDKPERLQQVTLYQDDANCDLLYGQ</sequence>
<keyword evidence="2" id="KW-1015">Disulfide bond</keyword>
<dbReference type="FunFam" id="2.40.10.10:FF:000028">
    <property type="entry name" value="Serine protease easter"/>
    <property type="match status" value="1"/>
</dbReference>
<evidence type="ECO:0000256" key="1">
    <source>
        <dbReference type="ARBA" id="ARBA00022729"/>
    </source>
</evidence>
<name>A0A3S3NKE1_9ACAR</name>
<accession>A0A3S3NKE1</accession>
<evidence type="ECO:0000313" key="6">
    <source>
        <dbReference type="EMBL" id="RWS01108.1"/>
    </source>
</evidence>
<dbReference type="InterPro" id="IPR043504">
    <property type="entry name" value="Peptidase_S1_PA_chymotrypsin"/>
</dbReference>
<dbReference type="Pfam" id="PF00089">
    <property type="entry name" value="Trypsin"/>
    <property type="match status" value="2"/>
</dbReference>
<reference evidence="6 8" key="1">
    <citation type="journal article" date="2018" name="Gigascience">
        <title>Genomes of trombidid mites reveal novel predicted allergens and laterally-transferred genes associated with secondary metabolism.</title>
        <authorList>
            <person name="Dong X."/>
            <person name="Chaisiri K."/>
            <person name="Xia D."/>
            <person name="Armstrong S.D."/>
            <person name="Fang Y."/>
            <person name="Donnelly M.J."/>
            <person name="Kadowaki T."/>
            <person name="McGarry J.W."/>
            <person name="Darby A.C."/>
            <person name="Makepeace B.L."/>
        </authorList>
    </citation>
    <scope>NUCLEOTIDE SEQUENCE [LARGE SCALE GENOMIC DNA]</scope>
    <source>
        <strain evidence="6">UoL-WK</strain>
    </source>
</reference>
<feature type="non-terminal residue" evidence="6">
    <location>
        <position position="378"/>
    </location>
</feature>
<gene>
    <name evidence="7" type="ORF">B4U79_11487</name>
    <name evidence="6" type="ORF">B4U79_12135</name>
</gene>
<dbReference type="PRINTS" id="PR00722">
    <property type="entry name" value="CHYMOTRYPSIN"/>
</dbReference>
<keyword evidence="8" id="KW-1185">Reference proteome</keyword>
<dbReference type="EMBL" id="NCKU01000113">
    <property type="protein sequence ID" value="RWS17156.1"/>
    <property type="molecule type" value="Genomic_DNA"/>
</dbReference>
<evidence type="ECO:0000256" key="2">
    <source>
        <dbReference type="ARBA" id="ARBA00023157"/>
    </source>
</evidence>
<dbReference type="STRING" id="1965070.A0A3S3NKE1"/>
<comment type="similarity">
    <text evidence="4">Belongs to the peptidase S1 family. CLIP subfamily.</text>
</comment>
<dbReference type="Gene3D" id="2.40.10.10">
    <property type="entry name" value="Trypsin-like serine proteases"/>
    <property type="match status" value="2"/>
</dbReference>
<dbReference type="EMBL" id="NCKU01009842">
    <property type="protein sequence ID" value="RWS01108.1"/>
    <property type="molecule type" value="Genomic_DNA"/>
</dbReference>
<dbReference type="InterPro" id="IPR009003">
    <property type="entry name" value="Peptidase_S1_PA"/>
</dbReference>
<dbReference type="CDD" id="cd00190">
    <property type="entry name" value="Tryp_SPc"/>
    <property type="match status" value="2"/>
</dbReference>
<protein>
    <submittedName>
        <fullName evidence="6">Trypsin-7-like protein</fullName>
    </submittedName>
</protein>
<feature type="domain" description="Peptidase S1" evidence="5">
    <location>
        <begin position="16"/>
        <end position="296"/>
    </location>
</feature>
<evidence type="ECO:0000313" key="7">
    <source>
        <dbReference type="EMBL" id="RWS17156.1"/>
    </source>
</evidence>
<reference evidence="6" key="2">
    <citation type="submission" date="2018-11" db="EMBL/GenBank/DDBJ databases">
        <title>Trombidioid mite genomics.</title>
        <authorList>
            <person name="Dong X."/>
        </authorList>
    </citation>
    <scope>NUCLEOTIDE SEQUENCE</scope>
    <source>
        <strain evidence="6">UoL-WK</strain>
    </source>
</reference>
<dbReference type="InterPro" id="IPR001314">
    <property type="entry name" value="Peptidase_S1A"/>
</dbReference>
<dbReference type="InterPro" id="IPR001254">
    <property type="entry name" value="Trypsin_dom"/>
</dbReference>
<proteinExistence type="inferred from homology"/>
<comment type="caution">
    <text evidence="6">The sequence shown here is derived from an EMBL/GenBank/DDBJ whole genome shotgun (WGS) entry which is preliminary data.</text>
</comment>
<dbReference type="SMART" id="SM00020">
    <property type="entry name" value="Tryp_SPc"/>
    <property type="match status" value="2"/>
</dbReference>
<dbReference type="PROSITE" id="PS00134">
    <property type="entry name" value="TRYPSIN_HIS"/>
    <property type="match status" value="2"/>
</dbReference>
<dbReference type="Proteomes" id="UP000285301">
    <property type="component" value="Unassembled WGS sequence"/>
</dbReference>
<evidence type="ECO:0000256" key="3">
    <source>
        <dbReference type="ARBA" id="ARBA00023180"/>
    </source>
</evidence>
<evidence type="ECO:0000313" key="8">
    <source>
        <dbReference type="Proteomes" id="UP000285301"/>
    </source>
</evidence>
<keyword evidence="3" id="KW-0325">Glycoprotein</keyword>
<organism evidence="6 8">
    <name type="scientific">Dinothrombium tinctorium</name>
    <dbReference type="NCBI Taxonomy" id="1965070"/>
    <lineage>
        <taxon>Eukaryota</taxon>
        <taxon>Metazoa</taxon>
        <taxon>Ecdysozoa</taxon>
        <taxon>Arthropoda</taxon>
        <taxon>Chelicerata</taxon>
        <taxon>Arachnida</taxon>
        <taxon>Acari</taxon>
        <taxon>Acariformes</taxon>
        <taxon>Trombidiformes</taxon>
        <taxon>Prostigmata</taxon>
        <taxon>Anystina</taxon>
        <taxon>Parasitengona</taxon>
        <taxon>Trombidioidea</taxon>
        <taxon>Trombidiidae</taxon>
        <taxon>Dinothrombium</taxon>
    </lineage>
</organism>
<dbReference type="InterPro" id="IPR051487">
    <property type="entry name" value="Ser/Thr_Proteases_Immune/Dev"/>
</dbReference>
<dbReference type="GO" id="GO:0006508">
    <property type="term" value="P:proteolysis"/>
    <property type="evidence" value="ECO:0007669"/>
    <property type="project" value="InterPro"/>
</dbReference>
<feature type="non-terminal residue" evidence="6">
    <location>
        <position position="1"/>
    </location>
</feature>
<dbReference type="FunFam" id="2.40.10.10:FF:000068">
    <property type="entry name" value="transmembrane protease serine 2"/>
    <property type="match status" value="1"/>
</dbReference>
<evidence type="ECO:0000259" key="5">
    <source>
        <dbReference type="PROSITE" id="PS50240"/>
    </source>
</evidence>
<dbReference type="InterPro" id="IPR018114">
    <property type="entry name" value="TRYPSIN_HIS"/>
</dbReference>
<dbReference type="SUPFAM" id="SSF50494">
    <property type="entry name" value="Trypsin-like serine proteases"/>
    <property type="match status" value="2"/>
</dbReference>
<dbReference type="PANTHER" id="PTHR24256">
    <property type="entry name" value="TRYPTASE-RELATED"/>
    <property type="match status" value="1"/>
</dbReference>
<dbReference type="AlphaFoldDB" id="A0A3S3NKE1"/>